<feature type="region of interest" description="Disordered" evidence="1">
    <location>
        <begin position="87"/>
        <end position="110"/>
    </location>
</feature>
<feature type="compositionally biased region" description="Basic and acidic residues" evidence="1">
    <location>
        <begin position="91"/>
        <end position="110"/>
    </location>
</feature>
<organism evidence="2">
    <name type="scientific">Alexandrium catenella</name>
    <name type="common">Red tide dinoflagellate</name>
    <name type="synonym">Gonyaulax catenella</name>
    <dbReference type="NCBI Taxonomy" id="2925"/>
    <lineage>
        <taxon>Eukaryota</taxon>
        <taxon>Sar</taxon>
        <taxon>Alveolata</taxon>
        <taxon>Dinophyceae</taxon>
        <taxon>Gonyaulacales</taxon>
        <taxon>Pyrocystaceae</taxon>
        <taxon>Alexandrium</taxon>
    </lineage>
</organism>
<sequence>MAQGCPPSATICSPLHRFPAKQELCSRAPAPMGAVLGEEGCLGRMERPWDGRWEAMVERFGEAERARDACEAERRAKEAVVLLGRQRPSHGKGEVIKKDSGVLDREHNLS</sequence>
<dbReference type="EMBL" id="HBGE01091691">
    <property type="protein sequence ID" value="CAD9177844.1"/>
    <property type="molecule type" value="Transcribed_RNA"/>
</dbReference>
<accession>A0A7S1WNA8</accession>
<name>A0A7S1WNA8_ALECA</name>
<dbReference type="AlphaFoldDB" id="A0A7S1WNA8"/>
<evidence type="ECO:0000313" key="2">
    <source>
        <dbReference type="EMBL" id="CAD9177844.1"/>
    </source>
</evidence>
<reference evidence="2" key="1">
    <citation type="submission" date="2021-01" db="EMBL/GenBank/DDBJ databases">
        <authorList>
            <person name="Corre E."/>
            <person name="Pelletier E."/>
            <person name="Niang G."/>
            <person name="Scheremetjew M."/>
            <person name="Finn R."/>
            <person name="Kale V."/>
            <person name="Holt S."/>
            <person name="Cochrane G."/>
            <person name="Meng A."/>
            <person name="Brown T."/>
            <person name="Cohen L."/>
        </authorList>
    </citation>
    <scope>NUCLEOTIDE SEQUENCE</scope>
    <source>
        <strain evidence="2">OF101</strain>
    </source>
</reference>
<proteinExistence type="predicted"/>
<gene>
    <name evidence="2" type="ORF">ACAT0790_LOCUS54613</name>
</gene>
<protein>
    <submittedName>
        <fullName evidence="2">Uncharacterized protein</fullName>
    </submittedName>
</protein>
<evidence type="ECO:0000256" key="1">
    <source>
        <dbReference type="SAM" id="MobiDB-lite"/>
    </source>
</evidence>